<dbReference type="AlphaFoldDB" id="A0A9W9ZB50"/>
<proteinExistence type="predicted"/>
<comment type="caution">
    <text evidence="1">The sequence shown here is derived from an EMBL/GenBank/DDBJ whole genome shotgun (WGS) entry which is preliminary data.</text>
</comment>
<name>A0A9W9ZB50_9CNID</name>
<protein>
    <submittedName>
        <fullName evidence="1">Uncharacterized protein</fullName>
    </submittedName>
</protein>
<accession>A0A9W9ZB50</accession>
<dbReference type="OrthoDB" id="5988715at2759"/>
<organism evidence="1 2">
    <name type="scientific">Desmophyllum pertusum</name>
    <dbReference type="NCBI Taxonomy" id="174260"/>
    <lineage>
        <taxon>Eukaryota</taxon>
        <taxon>Metazoa</taxon>
        <taxon>Cnidaria</taxon>
        <taxon>Anthozoa</taxon>
        <taxon>Hexacorallia</taxon>
        <taxon>Scleractinia</taxon>
        <taxon>Caryophylliina</taxon>
        <taxon>Caryophylliidae</taxon>
        <taxon>Desmophyllum</taxon>
    </lineage>
</organism>
<keyword evidence="2" id="KW-1185">Reference proteome</keyword>
<evidence type="ECO:0000313" key="1">
    <source>
        <dbReference type="EMBL" id="KAJ7377453.1"/>
    </source>
</evidence>
<reference evidence="1" key="1">
    <citation type="submission" date="2023-01" db="EMBL/GenBank/DDBJ databases">
        <title>Genome assembly of the deep-sea coral Lophelia pertusa.</title>
        <authorList>
            <person name="Herrera S."/>
            <person name="Cordes E."/>
        </authorList>
    </citation>
    <scope>NUCLEOTIDE SEQUENCE</scope>
    <source>
        <strain evidence="1">USNM1676648</strain>
        <tissue evidence="1">Polyp</tissue>
    </source>
</reference>
<sequence>MELKMFDHDFRPSHSQMTEMLKEADLEGHGYEKEVTLRLVEEPGSDKPRYDRSHLYFKIVSCPQVHQIYQEIYTLLPGAFRLDMISKYSKEVKFSHLDSMELCKTGVEVHFKKADTCYENGKVSKCRQKRALSSGACVTTTGHKK</sequence>
<evidence type="ECO:0000313" key="2">
    <source>
        <dbReference type="Proteomes" id="UP001163046"/>
    </source>
</evidence>
<dbReference type="EMBL" id="MU826379">
    <property type="protein sequence ID" value="KAJ7377453.1"/>
    <property type="molecule type" value="Genomic_DNA"/>
</dbReference>
<dbReference type="Proteomes" id="UP001163046">
    <property type="component" value="Unassembled WGS sequence"/>
</dbReference>
<gene>
    <name evidence="1" type="ORF">OS493_029356</name>
</gene>